<dbReference type="OrthoDB" id="5953249at2759"/>
<evidence type="ECO:0000313" key="4">
    <source>
        <dbReference type="EMBL" id="KAF7506531.1"/>
    </source>
</evidence>
<feature type="transmembrane region" description="Helical" evidence="2">
    <location>
        <begin position="36"/>
        <end position="54"/>
    </location>
</feature>
<evidence type="ECO:0000256" key="1">
    <source>
        <dbReference type="SAM" id="MobiDB-lite"/>
    </source>
</evidence>
<feature type="compositionally biased region" description="Low complexity" evidence="1">
    <location>
        <begin position="147"/>
        <end position="158"/>
    </location>
</feature>
<dbReference type="Pfam" id="PF21762">
    <property type="entry name" value="DEDDh_C"/>
    <property type="match status" value="2"/>
</dbReference>
<name>A0A8H7E4N1_9EURO</name>
<dbReference type="SUPFAM" id="SSF53098">
    <property type="entry name" value="Ribonuclease H-like"/>
    <property type="match status" value="1"/>
</dbReference>
<proteinExistence type="predicted"/>
<dbReference type="InterPro" id="IPR040151">
    <property type="entry name" value="Gfd2/YDR514C-like"/>
</dbReference>
<keyword evidence="2" id="KW-1133">Transmembrane helix</keyword>
<evidence type="ECO:0000256" key="2">
    <source>
        <dbReference type="SAM" id="Phobius"/>
    </source>
</evidence>
<dbReference type="EMBL" id="JAACFV010000085">
    <property type="protein sequence ID" value="KAF7506531.1"/>
    <property type="molecule type" value="Genomic_DNA"/>
</dbReference>
<dbReference type="InterPro" id="IPR012337">
    <property type="entry name" value="RNaseH-like_sf"/>
</dbReference>
<evidence type="ECO:0000259" key="3">
    <source>
        <dbReference type="Pfam" id="PF21762"/>
    </source>
</evidence>
<dbReference type="GO" id="GO:0005634">
    <property type="term" value="C:nucleus"/>
    <property type="evidence" value="ECO:0007669"/>
    <property type="project" value="TreeGrafter"/>
</dbReference>
<gene>
    <name evidence="4" type="ORF">GJ744_011677</name>
</gene>
<comment type="caution">
    <text evidence="4">The sequence shown here is derived from an EMBL/GenBank/DDBJ whole genome shotgun (WGS) entry which is preliminary data.</text>
</comment>
<keyword evidence="2" id="KW-0472">Membrane</keyword>
<reference evidence="4" key="1">
    <citation type="submission" date="2020-02" db="EMBL/GenBank/DDBJ databases">
        <authorList>
            <person name="Palmer J.M."/>
        </authorList>
    </citation>
    <scope>NUCLEOTIDE SEQUENCE</scope>
    <source>
        <strain evidence="4">EPUS1.4</strain>
        <tissue evidence="4">Thallus</tissue>
    </source>
</reference>
<dbReference type="PANTHER" id="PTHR28083">
    <property type="entry name" value="GOOD FOR FULL DBP5 ACTIVITY PROTEIN 2"/>
    <property type="match status" value="1"/>
</dbReference>
<dbReference type="InterPro" id="IPR048519">
    <property type="entry name" value="Gfd2/YDR514C-like_C"/>
</dbReference>
<keyword evidence="2" id="KW-0812">Transmembrane</keyword>
<accession>A0A8H7E4N1</accession>
<sequence>MVAPVFHKLAAYDNQRPSSGFTVFCSKPLLNFGNHVSIYICLIYICLIALAVVMPTSKADRLNRLFEGDSLPPLPDPTTSHIADTEIISRMQPVQQPWKVPKVAQTPRKITKSPPRTGRDLDQLTSSDDDEYVRAFKKPPTIKPETTAKSSKKTSSSSGYRFNEQPRAKNRPKSSSDAIAKRDANDEKDDGVSKADRDGHPLVGRFCPLMHVTKFCYKYMDDPNDRVSRHFFASGKIWNRTWDIYYIYPPASLLSKPLLLVPEVQVQALLDEINSTFRISIKLPRDPFLLAFYRDGTPAPTLLGTSQSRDAVGKMEQEIPPPAENHGECPPAASPEMERSFERFKQKMERAAAVAKKKNAAIKKAKTKDRLAAHVRSCEALRRGQRYLGLRPVDRKGGLPLPDPSLSWDEQQKFGREQKIKHGHILEPLDIEKPAPHPFDRDVVFVSIDVEAFERNHNLITEVGISTLDTADIQSLAPSQGGANWMEHIRSRHFRITDHEHLRNTTFCTGNPEKFQFGRSEFVSLKEVGQLLDSCFAPPYSTDFVHDGKFKPQDCTSVQSMPLPDQLQSVSLEADKSAQERVPGQQTWGDAVAGHETANAQQKLANKATASGIRTSPEDREASEYDLDTTSIRTGPTEDAIISPTPTSPCQKTKYRNIVLVGHDLDSDLQYLSTLQSSIFHKPPIPTYPQPLERESHLRQHILESLDTALLYQVWKRETNITSLAKALVGVERTGWELHNGGNDARYTMEILVGVLVRSRVEEGAVSKVASSDGMSGNGKGGKHSAEVQAEEEKLARTIRQRQEAVEKVERENAALWRHAIGPYREEVDEQVLPDPYQSARLDGTKDPNLAMHSAADQYTPGHVSASGSASASASAYAIHSSHETGEAYPWSSCPQASRDGGEPRGFEMPVPKGEKGKPSTRRREELLRLQGEGEIGPPCDWGVGGQDGC</sequence>
<organism evidence="4 5">
    <name type="scientific">Endocarpon pusillum</name>
    <dbReference type="NCBI Taxonomy" id="364733"/>
    <lineage>
        <taxon>Eukaryota</taxon>
        <taxon>Fungi</taxon>
        <taxon>Dikarya</taxon>
        <taxon>Ascomycota</taxon>
        <taxon>Pezizomycotina</taxon>
        <taxon>Eurotiomycetes</taxon>
        <taxon>Chaetothyriomycetidae</taxon>
        <taxon>Verrucariales</taxon>
        <taxon>Verrucariaceae</taxon>
        <taxon>Endocarpon</taxon>
    </lineage>
</organism>
<feature type="domain" description="Gfd2/YDR514C-like C-terminal" evidence="3">
    <location>
        <begin position="444"/>
        <end position="542"/>
    </location>
</feature>
<dbReference type="Proteomes" id="UP000606974">
    <property type="component" value="Unassembled WGS sequence"/>
</dbReference>
<feature type="domain" description="Gfd2/YDR514C-like C-terminal" evidence="3">
    <location>
        <begin position="647"/>
        <end position="754"/>
    </location>
</feature>
<feature type="region of interest" description="Disordered" evidence="1">
    <location>
        <begin position="767"/>
        <end position="789"/>
    </location>
</feature>
<feature type="region of interest" description="Disordered" evidence="1">
    <location>
        <begin position="94"/>
        <end position="197"/>
    </location>
</feature>
<feature type="compositionally biased region" description="Basic and acidic residues" evidence="1">
    <location>
        <begin position="179"/>
        <end position="197"/>
    </location>
</feature>
<feature type="compositionally biased region" description="Polar residues" evidence="1">
    <location>
        <begin position="603"/>
        <end position="614"/>
    </location>
</feature>
<evidence type="ECO:0000313" key="5">
    <source>
        <dbReference type="Proteomes" id="UP000606974"/>
    </source>
</evidence>
<dbReference type="AlphaFoldDB" id="A0A8H7E4N1"/>
<dbReference type="PANTHER" id="PTHR28083:SF1">
    <property type="entry name" value="GOOD FOR FULL DBP5 ACTIVITY PROTEIN 2"/>
    <property type="match status" value="1"/>
</dbReference>
<feature type="region of interest" description="Disordered" evidence="1">
    <location>
        <begin position="603"/>
        <end position="625"/>
    </location>
</feature>
<keyword evidence="5" id="KW-1185">Reference proteome</keyword>
<feature type="region of interest" description="Disordered" evidence="1">
    <location>
        <begin position="885"/>
        <end position="950"/>
    </location>
</feature>
<feature type="compositionally biased region" description="Basic and acidic residues" evidence="1">
    <location>
        <begin position="913"/>
        <end position="928"/>
    </location>
</feature>
<protein>
    <recommendedName>
        <fullName evidence="3">Gfd2/YDR514C-like C-terminal domain-containing protein</fullName>
    </recommendedName>
</protein>